<keyword evidence="2" id="KW-0813">Transport</keyword>
<evidence type="ECO:0000256" key="2">
    <source>
        <dbReference type="ARBA" id="ARBA00022448"/>
    </source>
</evidence>
<dbReference type="RefSeq" id="WP_229757846.1">
    <property type="nucleotide sequence ID" value="NZ_BMHE01000037.1"/>
</dbReference>
<dbReference type="CDD" id="cd13585">
    <property type="entry name" value="PBP2_TMBP_like"/>
    <property type="match status" value="1"/>
</dbReference>
<keyword evidence="3" id="KW-0732">Signal</keyword>
<evidence type="ECO:0000313" key="4">
    <source>
        <dbReference type="EMBL" id="GGA00120.1"/>
    </source>
</evidence>
<organism evidence="4 5">
    <name type="scientific">Paenibacillus marchantiophytorum</name>
    <dbReference type="NCBI Taxonomy" id="1619310"/>
    <lineage>
        <taxon>Bacteria</taxon>
        <taxon>Bacillati</taxon>
        <taxon>Bacillota</taxon>
        <taxon>Bacilli</taxon>
        <taxon>Bacillales</taxon>
        <taxon>Paenibacillaceae</taxon>
        <taxon>Paenibacillus</taxon>
    </lineage>
</organism>
<keyword evidence="5" id="KW-1185">Reference proteome</keyword>
<comment type="similarity">
    <text evidence="1">Belongs to the bacterial solute-binding protein 1 family.</text>
</comment>
<dbReference type="PROSITE" id="PS51257">
    <property type="entry name" value="PROKAR_LIPOPROTEIN"/>
    <property type="match status" value="1"/>
</dbReference>
<dbReference type="SUPFAM" id="SSF53850">
    <property type="entry name" value="Periplasmic binding protein-like II"/>
    <property type="match status" value="1"/>
</dbReference>
<dbReference type="EMBL" id="BMHE01000037">
    <property type="protein sequence ID" value="GGA00120.1"/>
    <property type="molecule type" value="Genomic_DNA"/>
</dbReference>
<dbReference type="Proteomes" id="UP000615455">
    <property type="component" value="Unassembled WGS sequence"/>
</dbReference>
<protein>
    <submittedName>
        <fullName evidence="4">Sugar ABC transporter substrate-binding protein</fullName>
    </submittedName>
</protein>
<dbReference type="Gene3D" id="3.40.190.10">
    <property type="entry name" value="Periplasmic binding protein-like II"/>
    <property type="match status" value="1"/>
</dbReference>
<name>A0ABQ1F4Z3_9BACL</name>
<sequence length="442" mass="48672">MKMRLGRKMRKSGSIVVSIATIGALLSGCSQGTTSSVASPKASSDAVKTATAAPKEKVTLNLAVWVEELKETINQTVAVYTKDHTNVEVNLTITPVKDYYTKLQTSLVGGEGPDLFLMNGPNFYKFASLNLLADLQPLVDRDKWDTSVYPKGINELYRYNNKQYGIPYFQGTVGLFYNKELFDKAKVPYPDDTWTWETLKTNAAKLTDKSQKQFGYIAANEIQTGFYPLIYQAGGSVINNEHNKSGLNLPETQAAIQFMKDFIDQGISPTAQQQVETKPTQIFGSGKAAMVPGGSFDASTLYKMLGDKLGVAELPAGKQKGYYIHGSSWVINQKSKHQQEAWEVLKVLTGKVGEDLLAKSAFNYPAHKGSVDLWLQAIPSLDMKAFIRTVDQTGPYPVSKNTAEWQNILIEQVTNALLGKTPVKEALDNAAVKMNDLLAKEK</sequence>
<dbReference type="Pfam" id="PF01547">
    <property type="entry name" value="SBP_bac_1"/>
    <property type="match status" value="1"/>
</dbReference>
<dbReference type="InterPro" id="IPR006059">
    <property type="entry name" value="SBP"/>
</dbReference>
<dbReference type="PANTHER" id="PTHR30061">
    <property type="entry name" value="MALTOSE-BINDING PERIPLASMIC PROTEIN"/>
    <property type="match status" value="1"/>
</dbReference>
<dbReference type="PANTHER" id="PTHR30061:SF50">
    <property type="entry name" value="MALTOSE_MALTODEXTRIN-BINDING PERIPLASMIC PROTEIN"/>
    <property type="match status" value="1"/>
</dbReference>
<reference evidence="5" key="1">
    <citation type="journal article" date="2019" name="Int. J. Syst. Evol. Microbiol.">
        <title>The Global Catalogue of Microorganisms (GCM) 10K type strain sequencing project: providing services to taxonomists for standard genome sequencing and annotation.</title>
        <authorList>
            <consortium name="The Broad Institute Genomics Platform"/>
            <consortium name="The Broad Institute Genome Sequencing Center for Infectious Disease"/>
            <person name="Wu L."/>
            <person name="Ma J."/>
        </authorList>
    </citation>
    <scope>NUCLEOTIDE SEQUENCE [LARGE SCALE GENOMIC DNA]</scope>
    <source>
        <strain evidence="5">CGMCC 1.15043</strain>
    </source>
</reference>
<gene>
    <name evidence="4" type="ORF">GCM10008018_53000</name>
</gene>
<accession>A0ABQ1F4Z3</accession>
<evidence type="ECO:0000256" key="1">
    <source>
        <dbReference type="ARBA" id="ARBA00008520"/>
    </source>
</evidence>
<proteinExistence type="inferred from homology"/>
<evidence type="ECO:0000256" key="3">
    <source>
        <dbReference type="ARBA" id="ARBA00022729"/>
    </source>
</evidence>
<comment type="caution">
    <text evidence="4">The sequence shown here is derived from an EMBL/GenBank/DDBJ whole genome shotgun (WGS) entry which is preliminary data.</text>
</comment>
<evidence type="ECO:0000313" key="5">
    <source>
        <dbReference type="Proteomes" id="UP000615455"/>
    </source>
</evidence>